<organism evidence="1 2">
    <name type="scientific">Echinococcus granulosus</name>
    <name type="common">Hydatid tapeworm</name>
    <dbReference type="NCBI Taxonomy" id="6210"/>
    <lineage>
        <taxon>Eukaryota</taxon>
        <taxon>Metazoa</taxon>
        <taxon>Spiralia</taxon>
        <taxon>Lophotrochozoa</taxon>
        <taxon>Platyhelminthes</taxon>
        <taxon>Cestoda</taxon>
        <taxon>Eucestoda</taxon>
        <taxon>Cyclophyllidea</taxon>
        <taxon>Taeniidae</taxon>
        <taxon>Echinococcus</taxon>
        <taxon>Echinococcus granulosus group</taxon>
    </lineage>
</organism>
<accession>W6VE73</accession>
<dbReference type="Proteomes" id="UP000019149">
    <property type="component" value="Unassembled WGS sequence"/>
</dbReference>
<dbReference type="GeneID" id="36336118"/>
<dbReference type="CTD" id="36336118"/>
<dbReference type="EMBL" id="APAU02000001">
    <property type="protein sequence ID" value="EUB65134.1"/>
    <property type="molecule type" value="Genomic_DNA"/>
</dbReference>
<name>W6VE73_ECHGR</name>
<dbReference type="AlphaFoldDB" id="W6VE73"/>
<comment type="caution">
    <text evidence="1">The sequence shown here is derived from an EMBL/GenBank/DDBJ whole genome shotgun (WGS) entry which is preliminary data.</text>
</comment>
<gene>
    <name evidence="1" type="ORF">EGR_00403</name>
</gene>
<dbReference type="KEGG" id="egl:EGR_00403"/>
<sequence>MALISTVSKVNIKDSSISTNSIAADADNLCDKRTPSAHGRIFDQP</sequence>
<evidence type="ECO:0000313" key="1">
    <source>
        <dbReference type="EMBL" id="EUB65134.1"/>
    </source>
</evidence>
<dbReference type="RefSeq" id="XP_024356330.1">
    <property type="nucleotide sequence ID" value="XM_024489652.1"/>
</dbReference>
<reference evidence="1 2" key="1">
    <citation type="journal article" date="2013" name="Nat. Genet.">
        <title>The genome of the hydatid tapeworm Echinococcus granulosus.</title>
        <authorList>
            <person name="Zheng H."/>
            <person name="Zhang W."/>
            <person name="Zhang L."/>
            <person name="Zhang Z."/>
            <person name="Li J."/>
            <person name="Lu G."/>
            <person name="Zhu Y."/>
            <person name="Wang Y."/>
            <person name="Huang Y."/>
            <person name="Liu J."/>
            <person name="Kang H."/>
            <person name="Chen J."/>
            <person name="Wang L."/>
            <person name="Chen A."/>
            <person name="Yu S."/>
            <person name="Gao Z."/>
            <person name="Jin L."/>
            <person name="Gu W."/>
            <person name="Wang Z."/>
            <person name="Zhao L."/>
            <person name="Shi B."/>
            <person name="Wen H."/>
            <person name="Lin R."/>
            <person name="Jones M.K."/>
            <person name="Brejova B."/>
            <person name="Vinar T."/>
            <person name="Zhao G."/>
            <person name="McManus D.P."/>
            <person name="Chen Z."/>
            <person name="Zhou Y."/>
            <person name="Wang S."/>
        </authorList>
    </citation>
    <scope>NUCLEOTIDE SEQUENCE [LARGE SCALE GENOMIC DNA]</scope>
</reference>
<proteinExistence type="predicted"/>
<keyword evidence="2" id="KW-1185">Reference proteome</keyword>
<evidence type="ECO:0000313" key="2">
    <source>
        <dbReference type="Proteomes" id="UP000019149"/>
    </source>
</evidence>
<protein>
    <submittedName>
        <fullName evidence="1">Uncharacterized protein</fullName>
    </submittedName>
</protein>